<reference evidence="11" key="1">
    <citation type="submission" date="2021-02" db="EMBL/GenBank/DDBJ databases">
        <authorList>
            <person name="Dougan E. K."/>
            <person name="Rhodes N."/>
            <person name="Thang M."/>
            <person name="Chan C."/>
        </authorList>
    </citation>
    <scope>NUCLEOTIDE SEQUENCE</scope>
</reference>
<dbReference type="GO" id="GO:0008519">
    <property type="term" value="F:ammonium channel activity"/>
    <property type="evidence" value="ECO:0007669"/>
    <property type="project" value="InterPro"/>
</dbReference>
<dbReference type="PANTHER" id="PTHR43029:SF10">
    <property type="entry name" value="AMMONIUM TRANSPORTER MEP2"/>
    <property type="match status" value="1"/>
</dbReference>
<evidence type="ECO:0000256" key="7">
    <source>
        <dbReference type="ARBA" id="ARBA00023177"/>
    </source>
</evidence>
<gene>
    <name evidence="11" type="primary">nrgA</name>
    <name evidence="11" type="ORF">SPIL2461_LOCUS6724</name>
</gene>
<dbReference type="OrthoDB" id="534912at2759"/>
<dbReference type="GO" id="GO:0005886">
    <property type="term" value="C:plasma membrane"/>
    <property type="evidence" value="ECO:0007669"/>
    <property type="project" value="TreeGrafter"/>
</dbReference>
<dbReference type="Pfam" id="PF00909">
    <property type="entry name" value="Ammonium_transp"/>
    <property type="match status" value="1"/>
</dbReference>
<dbReference type="InterPro" id="IPR029020">
    <property type="entry name" value="Ammonium/urea_transptr"/>
</dbReference>
<dbReference type="InterPro" id="IPR001905">
    <property type="entry name" value="Ammonium_transpt"/>
</dbReference>
<feature type="transmembrane region" description="Helical" evidence="9">
    <location>
        <begin position="71"/>
        <end position="89"/>
    </location>
</feature>
<feature type="transmembrane region" description="Helical" evidence="9">
    <location>
        <begin position="109"/>
        <end position="129"/>
    </location>
</feature>
<feature type="domain" description="Ammonium transporter AmtB-like" evidence="10">
    <location>
        <begin position="1"/>
        <end position="156"/>
    </location>
</feature>
<evidence type="ECO:0000256" key="2">
    <source>
        <dbReference type="ARBA" id="ARBA00005887"/>
    </source>
</evidence>
<comment type="similarity">
    <text evidence="2">Belongs to the ammonia transporter channel (TC 1.A.11.2) family.</text>
</comment>
<evidence type="ECO:0000256" key="3">
    <source>
        <dbReference type="ARBA" id="ARBA00022448"/>
    </source>
</evidence>
<feature type="region of interest" description="Disordered" evidence="8">
    <location>
        <begin position="162"/>
        <end position="192"/>
    </location>
</feature>
<dbReference type="Proteomes" id="UP000649617">
    <property type="component" value="Unassembled WGS sequence"/>
</dbReference>
<feature type="transmembrane region" description="Helical" evidence="9">
    <location>
        <begin position="39"/>
        <end position="59"/>
    </location>
</feature>
<dbReference type="InterPro" id="IPR024041">
    <property type="entry name" value="NH4_transpt_AmtB-like_dom"/>
</dbReference>
<keyword evidence="4 9" id="KW-0812">Transmembrane</keyword>
<protein>
    <submittedName>
        <fullName evidence="11">NrgA protein</fullName>
    </submittedName>
</protein>
<keyword evidence="7" id="KW-0924">Ammonia transport</keyword>
<evidence type="ECO:0000256" key="4">
    <source>
        <dbReference type="ARBA" id="ARBA00022692"/>
    </source>
</evidence>
<accession>A0A812NBF0</accession>
<organism evidence="11 12">
    <name type="scientific">Symbiodinium pilosum</name>
    <name type="common">Dinoflagellate</name>
    <dbReference type="NCBI Taxonomy" id="2952"/>
    <lineage>
        <taxon>Eukaryota</taxon>
        <taxon>Sar</taxon>
        <taxon>Alveolata</taxon>
        <taxon>Dinophyceae</taxon>
        <taxon>Suessiales</taxon>
        <taxon>Symbiodiniaceae</taxon>
        <taxon>Symbiodinium</taxon>
    </lineage>
</organism>
<evidence type="ECO:0000256" key="5">
    <source>
        <dbReference type="ARBA" id="ARBA00022989"/>
    </source>
</evidence>
<evidence type="ECO:0000256" key="1">
    <source>
        <dbReference type="ARBA" id="ARBA00004141"/>
    </source>
</evidence>
<dbReference type="SUPFAM" id="SSF111352">
    <property type="entry name" value="Ammonium transporter"/>
    <property type="match status" value="1"/>
</dbReference>
<keyword evidence="3" id="KW-0813">Transport</keyword>
<name>A0A812NBF0_SYMPI</name>
<evidence type="ECO:0000313" key="12">
    <source>
        <dbReference type="Proteomes" id="UP000649617"/>
    </source>
</evidence>
<evidence type="ECO:0000256" key="9">
    <source>
        <dbReference type="SAM" id="Phobius"/>
    </source>
</evidence>
<keyword evidence="6 9" id="KW-0472">Membrane</keyword>
<comment type="caution">
    <text evidence="11">The sequence shown here is derived from an EMBL/GenBank/DDBJ whole genome shotgun (WGS) entry which is preliminary data.</text>
</comment>
<evidence type="ECO:0000256" key="6">
    <source>
        <dbReference type="ARBA" id="ARBA00023136"/>
    </source>
</evidence>
<comment type="subcellular location">
    <subcellularLocation>
        <location evidence="1">Membrane</location>
        <topology evidence="1">Multi-pass membrane protein</topology>
    </subcellularLocation>
</comment>
<evidence type="ECO:0000256" key="8">
    <source>
        <dbReference type="SAM" id="MobiDB-lite"/>
    </source>
</evidence>
<sequence length="192" mass="19690">MWVTVERILDGAPTSIGAMSGAVAGLVNITPCAGFVEPLGALGVGAIGAIACVFAARGLKKLNLVDDSLDCFSLHGVGGFAGAILGGFFDTEDGLIYGGDGLLLAKNVAGAAFGVVYSAAVTAVIFFIMRLVMRMRVHEEQELEGVDLHCHSEVAYGKTEHTGKRSAVLTEGPAPTLLTSTAPSAAEKPVEV</sequence>
<dbReference type="AlphaFoldDB" id="A0A812NBF0"/>
<keyword evidence="5 9" id="KW-1133">Transmembrane helix</keyword>
<dbReference type="PANTHER" id="PTHR43029">
    <property type="entry name" value="AMMONIUM TRANSPORTER MEP2"/>
    <property type="match status" value="1"/>
</dbReference>
<evidence type="ECO:0000313" key="11">
    <source>
        <dbReference type="EMBL" id="CAE7298277.1"/>
    </source>
</evidence>
<keyword evidence="12" id="KW-1185">Reference proteome</keyword>
<evidence type="ECO:0000259" key="10">
    <source>
        <dbReference type="Pfam" id="PF00909"/>
    </source>
</evidence>
<dbReference type="Gene3D" id="1.10.3430.10">
    <property type="entry name" value="Ammonium transporter AmtB like domains"/>
    <property type="match status" value="1"/>
</dbReference>
<proteinExistence type="inferred from homology"/>
<dbReference type="EMBL" id="CAJNIZ010010316">
    <property type="protein sequence ID" value="CAE7298277.1"/>
    <property type="molecule type" value="Genomic_DNA"/>
</dbReference>